<feature type="transmembrane region" description="Helical" evidence="6">
    <location>
        <begin position="247"/>
        <end position="266"/>
    </location>
</feature>
<dbReference type="GO" id="GO:0042960">
    <property type="term" value="F:antimonite secondary active transmembrane transporter activity"/>
    <property type="evidence" value="ECO:0007669"/>
    <property type="project" value="TreeGrafter"/>
</dbReference>
<comment type="function">
    <text evidence="6">Involved in arsenical resistance. Thought to form the channel of an arsenite pump.</text>
</comment>
<dbReference type="GO" id="GO:0046685">
    <property type="term" value="P:response to arsenic-containing substance"/>
    <property type="evidence" value="ECO:0007669"/>
    <property type="project" value="UniProtKB-KW"/>
</dbReference>
<organism evidence="7 8">
    <name type="scientific">Pseudomonas putida</name>
    <name type="common">Arthrobacter siderocapsulatus</name>
    <dbReference type="NCBI Taxonomy" id="303"/>
    <lineage>
        <taxon>Bacteria</taxon>
        <taxon>Pseudomonadati</taxon>
        <taxon>Pseudomonadota</taxon>
        <taxon>Gammaproteobacteria</taxon>
        <taxon>Pseudomonadales</taxon>
        <taxon>Pseudomonadaceae</taxon>
        <taxon>Pseudomonas</taxon>
    </lineage>
</organism>
<feature type="transmembrane region" description="Helical" evidence="6">
    <location>
        <begin position="222"/>
        <end position="241"/>
    </location>
</feature>
<dbReference type="NCBIfam" id="NF011980">
    <property type="entry name" value="PRK15445.1"/>
    <property type="match status" value="1"/>
</dbReference>
<dbReference type="GO" id="GO:0008490">
    <property type="term" value="F:arsenite secondary active transmembrane transporter activity"/>
    <property type="evidence" value="ECO:0007669"/>
    <property type="project" value="TreeGrafter"/>
</dbReference>
<evidence type="ECO:0000256" key="2">
    <source>
        <dbReference type="ARBA" id="ARBA00022475"/>
    </source>
</evidence>
<feature type="transmembrane region" description="Helical" evidence="6">
    <location>
        <begin position="25"/>
        <end position="43"/>
    </location>
</feature>
<evidence type="ECO:0000256" key="3">
    <source>
        <dbReference type="ARBA" id="ARBA00022692"/>
    </source>
</evidence>
<evidence type="ECO:0000313" key="7">
    <source>
        <dbReference type="EMBL" id="BAW26461.1"/>
    </source>
</evidence>
<feature type="transmembrane region" description="Helical" evidence="6">
    <location>
        <begin position="134"/>
        <end position="155"/>
    </location>
</feature>
<dbReference type="InterPro" id="IPR000802">
    <property type="entry name" value="Arsenical_pump_ArsB"/>
</dbReference>
<sequence length="427" mass="45415">MLIAFLIFLVTIVLVIWQPKGLGVGWSAALGAVVALLAGVVSLSDIPVVWQIVWNATATFIAVIIISLLLDEAGFFEWAALHVARWGNGSSRKLFAFIILLGAAVSALFANDGAALILTPIVIAMLLALRFSPAATLAFVMAAGFIADTASLPLVVSNLVNIVSADYFGIGFSEYASVMVPVNLVSIAATLGMLLWFFRKDLPRTYELDQLKAPEAAIRDKATFVAGWWVLALLLVGFFAIEPLGVPISAIAAACALILYLIAARGHVISTRKVLKDAPWQVVVFSLGMYLVVYGLRNAGLTDYLTQILNVFAGYGIWGASLGTGLLAAGLSSVMNNMPTVLVGALSIHSAEATGIVREAMIYANVIGCDLGPKITPIGSLATLLWLHVLARKNIVITWGYYFRTGIVLTLPILLATLAALAIRLSF</sequence>
<evidence type="ECO:0000256" key="1">
    <source>
        <dbReference type="ARBA" id="ARBA00004651"/>
    </source>
</evidence>
<reference evidence="7 8" key="1">
    <citation type="submission" date="2015-11" db="EMBL/GenBank/DDBJ databases">
        <title>Complete genome sequencing of a biphenyl-degrading bacterium, Pseudomonas putida KF715 (=NBRC110667).</title>
        <authorList>
            <person name="Suenaga H."/>
            <person name="Fujihara N."/>
            <person name="Watanabe T."/>
            <person name="Hirose J."/>
            <person name="Kimura N."/>
            <person name="Yamazoe A."/>
            <person name="Hosoyama A."/>
            <person name="Shimodaira J."/>
            <person name="Furukawa K."/>
        </authorList>
    </citation>
    <scope>NUCLEOTIDE SEQUENCE [LARGE SCALE GENOMIC DNA]</scope>
    <source>
        <strain evidence="7 8">KF715</strain>
    </source>
</reference>
<keyword evidence="5 6" id="KW-0472">Membrane</keyword>
<accession>A0A1L7NLT7</accession>
<protein>
    <recommendedName>
        <fullName evidence="6">Arsenical pump membrane protein</fullName>
    </recommendedName>
</protein>
<feature type="transmembrane region" description="Helical" evidence="6">
    <location>
        <begin position="52"/>
        <end position="70"/>
    </location>
</feature>
<dbReference type="RefSeq" id="WP_049695270.1">
    <property type="nucleotide sequence ID" value="NZ_AP015029.1"/>
</dbReference>
<comment type="similarity">
    <text evidence="6">Belongs to the ArsB family.</text>
</comment>
<feature type="transmembrane region" description="Helical" evidence="6">
    <location>
        <begin position="175"/>
        <end position="198"/>
    </location>
</feature>
<dbReference type="NCBIfam" id="TIGR00935">
    <property type="entry name" value="2a45"/>
    <property type="match status" value="1"/>
</dbReference>
<keyword evidence="2" id="KW-1003">Cell membrane</keyword>
<dbReference type="PANTHER" id="PTHR43302">
    <property type="entry name" value="TRANSPORTER ARSB-RELATED"/>
    <property type="match status" value="1"/>
</dbReference>
<comment type="caution">
    <text evidence="6">Lacks conserved residue(s) required for the propagation of feature annotation.</text>
</comment>
<keyword evidence="3 6" id="KW-0812">Transmembrane</keyword>
<dbReference type="AlphaFoldDB" id="A0A1L7NLT7"/>
<keyword evidence="6" id="KW-0813">Transport</keyword>
<gene>
    <name evidence="7" type="ORF">KF715C_ch58880</name>
</gene>
<dbReference type="PANTHER" id="PTHR43302:SF5">
    <property type="entry name" value="TRANSPORTER ARSB-RELATED"/>
    <property type="match status" value="1"/>
</dbReference>
<dbReference type="GO" id="GO:0005886">
    <property type="term" value="C:plasma membrane"/>
    <property type="evidence" value="ECO:0007669"/>
    <property type="project" value="UniProtKB-SubCell"/>
</dbReference>
<dbReference type="Proteomes" id="UP000218731">
    <property type="component" value="Chromosome 1"/>
</dbReference>
<dbReference type="EMBL" id="AP015029">
    <property type="protein sequence ID" value="BAW26461.1"/>
    <property type="molecule type" value="Genomic_DNA"/>
</dbReference>
<proteinExistence type="inferred from homology"/>
<keyword evidence="4 6" id="KW-1133">Transmembrane helix</keyword>
<feature type="transmembrane region" description="Helical" evidence="6">
    <location>
        <begin position="278"/>
        <end position="296"/>
    </location>
</feature>
<dbReference type="CDD" id="cd01118">
    <property type="entry name" value="ArsB_permease"/>
    <property type="match status" value="1"/>
</dbReference>
<feature type="transmembrane region" description="Helical" evidence="6">
    <location>
        <begin position="308"/>
        <end position="329"/>
    </location>
</feature>
<evidence type="ECO:0000256" key="5">
    <source>
        <dbReference type="ARBA" id="ARBA00023136"/>
    </source>
</evidence>
<name>A0A1L7NLT7_PSEPU</name>
<evidence type="ECO:0000313" key="8">
    <source>
        <dbReference type="Proteomes" id="UP000218731"/>
    </source>
</evidence>
<keyword evidence="6" id="KW-0059">Arsenical resistance</keyword>
<comment type="subcellular location">
    <subcellularLocation>
        <location evidence="1 6">Cell membrane</location>
        <topology evidence="1 6">Multi-pass membrane protein</topology>
    </subcellularLocation>
</comment>
<dbReference type="Pfam" id="PF02040">
    <property type="entry name" value="ArsB"/>
    <property type="match status" value="1"/>
</dbReference>
<evidence type="ECO:0000256" key="6">
    <source>
        <dbReference type="RuleBase" id="RU004993"/>
    </source>
</evidence>
<feature type="transmembrane region" description="Helical" evidence="6">
    <location>
        <begin position="94"/>
        <end position="127"/>
    </location>
</feature>
<evidence type="ECO:0000256" key="4">
    <source>
        <dbReference type="ARBA" id="ARBA00022989"/>
    </source>
</evidence>
<feature type="transmembrane region" description="Helical" evidence="6">
    <location>
        <begin position="401"/>
        <end position="423"/>
    </location>
</feature>
<dbReference type="PRINTS" id="PR00758">
    <property type="entry name" value="ARSENICPUMP"/>
</dbReference>